<keyword evidence="1" id="KW-0677">Repeat</keyword>
<evidence type="ECO:0000256" key="1">
    <source>
        <dbReference type="ARBA" id="ARBA00022737"/>
    </source>
</evidence>
<dbReference type="EMBL" id="CAXITT010000434">
    <property type="protein sequence ID" value="CAL1541471.1"/>
    <property type="molecule type" value="Genomic_DNA"/>
</dbReference>
<proteinExistence type="predicted"/>
<feature type="compositionally biased region" description="Basic and acidic residues" evidence="4">
    <location>
        <begin position="370"/>
        <end position="384"/>
    </location>
</feature>
<keyword evidence="6" id="KW-1185">Reference proteome</keyword>
<comment type="caution">
    <text evidence="5">The sequence shown here is derived from an EMBL/GenBank/DDBJ whole genome shotgun (WGS) entry which is preliminary data.</text>
</comment>
<sequence>MGKDQDLLEACRTGNVATVEKLLAGRLSAKRGSKTSIGGGGALSTLSKSLLSLKSANVNCADGSGETPLHLAALNGHKEIVSMLLECEASPTTRDTQDCSPLHLAAWNGHTDICNQLLQAPNGNTLINLQTREGNTALHFSAQHGHSPTLSLLLQRRADPTIRNLEDLSPVDLAAQYDRLDIVKQLITSHPELVAQRSNLNTPLHLASRNGHRAVAQYLLDSGFPVDAKTDKGSALHEAANFCKLDVIKLLLERGIDITVKSQTGCTAEDILRSIPSKAAEDALNILKAHIYHQRTPDSDGERGIAPDPSPDLPTPISAAPQEPPPPVKALPVPAVHPNTVERKTYLLKSLPPNADPSLPPPIPPRHSVRAPDRSDSLSETSKA</sequence>
<accession>A0AAV2I492</accession>
<dbReference type="Gene3D" id="1.25.40.20">
    <property type="entry name" value="Ankyrin repeat-containing domain"/>
    <property type="match status" value="2"/>
</dbReference>
<dbReference type="PANTHER" id="PTHR24174:SF1">
    <property type="entry name" value="IP14385P"/>
    <property type="match status" value="1"/>
</dbReference>
<feature type="repeat" description="ANK" evidence="3">
    <location>
        <begin position="133"/>
        <end position="165"/>
    </location>
</feature>
<evidence type="ECO:0000313" key="6">
    <source>
        <dbReference type="Proteomes" id="UP001497497"/>
    </source>
</evidence>
<dbReference type="SMART" id="SM00248">
    <property type="entry name" value="ANK"/>
    <property type="match status" value="7"/>
</dbReference>
<evidence type="ECO:0000256" key="3">
    <source>
        <dbReference type="PROSITE-ProRule" id="PRU00023"/>
    </source>
</evidence>
<dbReference type="InterPro" id="IPR033635">
    <property type="entry name" value="ANKS1/Caskin"/>
</dbReference>
<dbReference type="GO" id="GO:0005829">
    <property type="term" value="C:cytosol"/>
    <property type="evidence" value="ECO:0007669"/>
    <property type="project" value="TreeGrafter"/>
</dbReference>
<keyword evidence="2 3" id="KW-0040">ANK repeat</keyword>
<feature type="repeat" description="ANK" evidence="3">
    <location>
        <begin position="64"/>
        <end position="96"/>
    </location>
</feature>
<dbReference type="PRINTS" id="PR01415">
    <property type="entry name" value="ANKYRIN"/>
</dbReference>
<evidence type="ECO:0000313" key="5">
    <source>
        <dbReference type="EMBL" id="CAL1541471.1"/>
    </source>
</evidence>
<dbReference type="Pfam" id="PF12796">
    <property type="entry name" value="Ank_2"/>
    <property type="match status" value="2"/>
</dbReference>
<name>A0AAV2I492_LYMST</name>
<reference evidence="5 6" key="1">
    <citation type="submission" date="2024-04" db="EMBL/GenBank/DDBJ databases">
        <authorList>
            <consortium name="Genoscope - CEA"/>
            <person name="William W."/>
        </authorList>
    </citation>
    <scope>NUCLEOTIDE SEQUENCE [LARGE SCALE GENOMIC DNA]</scope>
</reference>
<dbReference type="InterPro" id="IPR002110">
    <property type="entry name" value="Ankyrin_rpt"/>
</dbReference>
<gene>
    <name evidence="5" type="ORF">GSLYS_00015077001</name>
</gene>
<feature type="compositionally biased region" description="Basic and acidic residues" evidence="4">
    <location>
        <begin position="295"/>
        <end position="305"/>
    </location>
</feature>
<dbReference type="Pfam" id="PF00023">
    <property type="entry name" value="Ank"/>
    <property type="match status" value="1"/>
</dbReference>
<dbReference type="PANTHER" id="PTHR24174">
    <property type="entry name" value="ANKYRIN REPEAT AND STERILE ALPHA MOTIF DOMAIN-CONTAINING PROTEIN 1"/>
    <property type="match status" value="1"/>
</dbReference>
<dbReference type="AlphaFoldDB" id="A0AAV2I492"/>
<feature type="region of interest" description="Disordered" evidence="4">
    <location>
        <begin position="294"/>
        <end position="384"/>
    </location>
</feature>
<protein>
    <submittedName>
        <fullName evidence="5">Uncharacterized protein</fullName>
    </submittedName>
</protein>
<dbReference type="InterPro" id="IPR036770">
    <property type="entry name" value="Ankyrin_rpt-contain_sf"/>
</dbReference>
<evidence type="ECO:0000256" key="4">
    <source>
        <dbReference type="SAM" id="MobiDB-lite"/>
    </source>
</evidence>
<feature type="repeat" description="ANK" evidence="3">
    <location>
        <begin position="231"/>
        <end position="263"/>
    </location>
</feature>
<feature type="compositionally biased region" description="Pro residues" evidence="4">
    <location>
        <begin position="354"/>
        <end position="365"/>
    </location>
</feature>
<organism evidence="5 6">
    <name type="scientific">Lymnaea stagnalis</name>
    <name type="common">Great pond snail</name>
    <name type="synonym">Helix stagnalis</name>
    <dbReference type="NCBI Taxonomy" id="6523"/>
    <lineage>
        <taxon>Eukaryota</taxon>
        <taxon>Metazoa</taxon>
        <taxon>Spiralia</taxon>
        <taxon>Lophotrochozoa</taxon>
        <taxon>Mollusca</taxon>
        <taxon>Gastropoda</taxon>
        <taxon>Heterobranchia</taxon>
        <taxon>Euthyneura</taxon>
        <taxon>Panpulmonata</taxon>
        <taxon>Hygrophila</taxon>
        <taxon>Lymnaeoidea</taxon>
        <taxon>Lymnaeidae</taxon>
        <taxon>Lymnaea</taxon>
    </lineage>
</organism>
<feature type="repeat" description="ANK" evidence="3">
    <location>
        <begin position="199"/>
        <end position="231"/>
    </location>
</feature>
<dbReference type="PROSITE" id="PS50297">
    <property type="entry name" value="ANK_REP_REGION"/>
    <property type="match status" value="4"/>
</dbReference>
<dbReference type="SUPFAM" id="SSF48403">
    <property type="entry name" value="Ankyrin repeat"/>
    <property type="match status" value="1"/>
</dbReference>
<evidence type="ECO:0000256" key="2">
    <source>
        <dbReference type="ARBA" id="ARBA00023043"/>
    </source>
</evidence>
<dbReference type="Proteomes" id="UP001497497">
    <property type="component" value="Unassembled WGS sequence"/>
</dbReference>
<dbReference type="PROSITE" id="PS50088">
    <property type="entry name" value="ANK_REPEAT"/>
    <property type="match status" value="4"/>
</dbReference>